<proteinExistence type="predicted"/>
<reference evidence="2" key="1">
    <citation type="journal article" date="2023" name="Nat. Plants">
        <title>Single-cell RNA sequencing provides a high-resolution roadmap for understanding the multicellular compartmentation of specialized metabolism.</title>
        <authorList>
            <person name="Sun S."/>
            <person name="Shen X."/>
            <person name="Li Y."/>
            <person name="Li Y."/>
            <person name="Wang S."/>
            <person name="Li R."/>
            <person name="Zhang H."/>
            <person name="Shen G."/>
            <person name="Guo B."/>
            <person name="Wei J."/>
            <person name="Xu J."/>
            <person name="St-Pierre B."/>
            <person name="Chen S."/>
            <person name="Sun C."/>
        </authorList>
    </citation>
    <scope>NUCLEOTIDE SEQUENCE [LARGE SCALE GENOMIC DNA]</scope>
</reference>
<keyword evidence="2" id="KW-1185">Reference proteome</keyword>
<gene>
    <name evidence="1" type="ORF">M9H77_21324</name>
</gene>
<sequence length="333" mass="37897">MRRCTEQNHLVYILSQSMLDLIGVGMCTNTLTFSPPAPAADSEAPAADVARLFEFVRSFELVLASFPNTNMEESARSHNTIVVPITNVISLEIDATNVYTRKVFIMVHEQLWRKVLYYEVDKETEHLKSLWSQKSGRTEARTSILREPTTAAIVHWLKHQSKHQIRRANNVFFSIRAVLDVFKPVMWGIAVQLPFYSIHRGYGSVPPPNTSRRLFDSSLYANSKDISIMADYSVGENRKWLRKGFKRDCYRNGRRHQLKGGAEWSSRGSPTNDPGGQPRPRASRETRSRGSLRSRLDKTDGPKAAHENKTVYSTWVEAQNIIGSEGSDNWARK</sequence>
<organism evidence="1 2">
    <name type="scientific">Catharanthus roseus</name>
    <name type="common">Madagascar periwinkle</name>
    <name type="synonym">Vinca rosea</name>
    <dbReference type="NCBI Taxonomy" id="4058"/>
    <lineage>
        <taxon>Eukaryota</taxon>
        <taxon>Viridiplantae</taxon>
        <taxon>Streptophyta</taxon>
        <taxon>Embryophyta</taxon>
        <taxon>Tracheophyta</taxon>
        <taxon>Spermatophyta</taxon>
        <taxon>Magnoliopsida</taxon>
        <taxon>eudicotyledons</taxon>
        <taxon>Gunneridae</taxon>
        <taxon>Pentapetalae</taxon>
        <taxon>asterids</taxon>
        <taxon>lamiids</taxon>
        <taxon>Gentianales</taxon>
        <taxon>Apocynaceae</taxon>
        <taxon>Rauvolfioideae</taxon>
        <taxon>Vinceae</taxon>
        <taxon>Catharanthinae</taxon>
        <taxon>Catharanthus</taxon>
    </lineage>
</organism>
<evidence type="ECO:0000313" key="1">
    <source>
        <dbReference type="EMBL" id="KAI5662001.1"/>
    </source>
</evidence>
<protein>
    <submittedName>
        <fullName evidence="1">Uncharacterized protein</fullName>
    </submittedName>
</protein>
<accession>A0ACC0AN18</accession>
<dbReference type="Proteomes" id="UP001060085">
    <property type="component" value="Linkage Group LG05"/>
</dbReference>
<dbReference type="EMBL" id="CM044705">
    <property type="protein sequence ID" value="KAI5662001.1"/>
    <property type="molecule type" value="Genomic_DNA"/>
</dbReference>
<name>A0ACC0AN18_CATRO</name>
<evidence type="ECO:0000313" key="2">
    <source>
        <dbReference type="Proteomes" id="UP001060085"/>
    </source>
</evidence>
<comment type="caution">
    <text evidence="1">The sequence shown here is derived from an EMBL/GenBank/DDBJ whole genome shotgun (WGS) entry which is preliminary data.</text>
</comment>